<evidence type="ECO:0000313" key="3">
    <source>
        <dbReference type="Proteomes" id="UP000307440"/>
    </source>
</evidence>
<evidence type="ECO:0000313" key="2">
    <source>
        <dbReference type="EMBL" id="TFK26762.1"/>
    </source>
</evidence>
<gene>
    <name evidence="2" type="ORF">FA15DRAFT_667041</name>
</gene>
<dbReference type="AlphaFoldDB" id="A0A5C3L2F9"/>
<keyword evidence="3" id="KW-1185">Reference proteome</keyword>
<name>A0A5C3L2F9_COPMA</name>
<feature type="compositionally biased region" description="Polar residues" evidence="1">
    <location>
        <begin position="86"/>
        <end position="103"/>
    </location>
</feature>
<dbReference type="STRING" id="230819.A0A5C3L2F9"/>
<organism evidence="2 3">
    <name type="scientific">Coprinopsis marcescibilis</name>
    <name type="common">Agaric fungus</name>
    <name type="synonym">Psathyrella marcescibilis</name>
    <dbReference type="NCBI Taxonomy" id="230819"/>
    <lineage>
        <taxon>Eukaryota</taxon>
        <taxon>Fungi</taxon>
        <taxon>Dikarya</taxon>
        <taxon>Basidiomycota</taxon>
        <taxon>Agaricomycotina</taxon>
        <taxon>Agaricomycetes</taxon>
        <taxon>Agaricomycetidae</taxon>
        <taxon>Agaricales</taxon>
        <taxon>Agaricineae</taxon>
        <taxon>Psathyrellaceae</taxon>
        <taxon>Coprinopsis</taxon>
    </lineage>
</organism>
<reference evidence="2 3" key="1">
    <citation type="journal article" date="2019" name="Nat. Ecol. Evol.">
        <title>Megaphylogeny resolves global patterns of mushroom evolution.</title>
        <authorList>
            <person name="Varga T."/>
            <person name="Krizsan K."/>
            <person name="Foldi C."/>
            <person name="Dima B."/>
            <person name="Sanchez-Garcia M."/>
            <person name="Sanchez-Ramirez S."/>
            <person name="Szollosi G.J."/>
            <person name="Szarkandi J.G."/>
            <person name="Papp V."/>
            <person name="Albert L."/>
            <person name="Andreopoulos W."/>
            <person name="Angelini C."/>
            <person name="Antonin V."/>
            <person name="Barry K.W."/>
            <person name="Bougher N.L."/>
            <person name="Buchanan P."/>
            <person name="Buyck B."/>
            <person name="Bense V."/>
            <person name="Catcheside P."/>
            <person name="Chovatia M."/>
            <person name="Cooper J."/>
            <person name="Damon W."/>
            <person name="Desjardin D."/>
            <person name="Finy P."/>
            <person name="Geml J."/>
            <person name="Haridas S."/>
            <person name="Hughes K."/>
            <person name="Justo A."/>
            <person name="Karasinski D."/>
            <person name="Kautmanova I."/>
            <person name="Kiss B."/>
            <person name="Kocsube S."/>
            <person name="Kotiranta H."/>
            <person name="LaButti K.M."/>
            <person name="Lechner B.E."/>
            <person name="Liimatainen K."/>
            <person name="Lipzen A."/>
            <person name="Lukacs Z."/>
            <person name="Mihaltcheva S."/>
            <person name="Morgado L.N."/>
            <person name="Niskanen T."/>
            <person name="Noordeloos M.E."/>
            <person name="Ohm R.A."/>
            <person name="Ortiz-Santana B."/>
            <person name="Ovrebo C."/>
            <person name="Racz N."/>
            <person name="Riley R."/>
            <person name="Savchenko A."/>
            <person name="Shiryaev A."/>
            <person name="Soop K."/>
            <person name="Spirin V."/>
            <person name="Szebenyi C."/>
            <person name="Tomsovsky M."/>
            <person name="Tulloss R.E."/>
            <person name="Uehling J."/>
            <person name="Grigoriev I.V."/>
            <person name="Vagvolgyi C."/>
            <person name="Papp T."/>
            <person name="Martin F.M."/>
            <person name="Miettinen O."/>
            <person name="Hibbett D.S."/>
            <person name="Nagy L.G."/>
        </authorList>
    </citation>
    <scope>NUCLEOTIDE SEQUENCE [LARGE SCALE GENOMIC DNA]</scope>
    <source>
        <strain evidence="2 3">CBS 121175</strain>
    </source>
</reference>
<evidence type="ECO:0000256" key="1">
    <source>
        <dbReference type="SAM" id="MobiDB-lite"/>
    </source>
</evidence>
<proteinExistence type="predicted"/>
<dbReference type="EMBL" id="ML210171">
    <property type="protein sequence ID" value="TFK26762.1"/>
    <property type="molecule type" value="Genomic_DNA"/>
</dbReference>
<sequence>MASSLSSVVSNLVRAQMGSTLAPTVTDEDLDRHIAELILKEAKTKVERYNQQGIRALITSNNNLCVSPPLPSYPCYTCSPDADSTFGGNPTGTATLRSRTSGS</sequence>
<dbReference type="OrthoDB" id="2431475at2759"/>
<dbReference type="Proteomes" id="UP000307440">
    <property type="component" value="Unassembled WGS sequence"/>
</dbReference>
<accession>A0A5C3L2F9</accession>
<feature type="region of interest" description="Disordered" evidence="1">
    <location>
        <begin position="84"/>
        <end position="103"/>
    </location>
</feature>
<protein>
    <submittedName>
        <fullName evidence="2">Uncharacterized protein</fullName>
    </submittedName>
</protein>